<dbReference type="EMBL" id="VSSQ01069253">
    <property type="protein sequence ID" value="MPN21291.1"/>
    <property type="molecule type" value="Genomic_DNA"/>
</dbReference>
<feature type="domain" description="CxxC-x17-CxxC" evidence="2">
    <location>
        <begin position="52"/>
        <end position="88"/>
    </location>
</feature>
<gene>
    <name evidence="3" type="ORF">SDC9_168670</name>
</gene>
<dbReference type="AlphaFoldDB" id="A0A645G356"/>
<dbReference type="NCBIfam" id="TIGR04272">
    <property type="entry name" value="cxxc_cxxc_Mbark"/>
    <property type="match status" value="1"/>
</dbReference>
<name>A0A645G356_9ZZZZ</name>
<dbReference type="InterPro" id="IPR026363">
    <property type="entry name" value="CxxC-x17-CxxC_dom"/>
</dbReference>
<protein>
    <recommendedName>
        <fullName evidence="2">CxxC-x17-CxxC domain-containing protein</fullName>
    </recommendedName>
</protein>
<evidence type="ECO:0000259" key="2">
    <source>
        <dbReference type="Pfam" id="PF23477"/>
    </source>
</evidence>
<reference evidence="3" key="1">
    <citation type="submission" date="2019-08" db="EMBL/GenBank/DDBJ databases">
        <authorList>
            <person name="Kucharzyk K."/>
            <person name="Murdoch R.W."/>
            <person name="Higgins S."/>
            <person name="Loffler F."/>
        </authorList>
    </citation>
    <scope>NUCLEOTIDE SEQUENCE</scope>
</reference>
<sequence>MRMLTAGSGGETKMGFNDRGGSFRGRDSSRGGSRDGNRGGSGGFRGGNSGPREMHKVTCSDCGVETEVPFKPTEGRPVYCRDCLPNHRKF</sequence>
<accession>A0A645G356</accession>
<comment type="caution">
    <text evidence="3">The sequence shown here is derived from an EMBL/GenBank/DDBJ whole genome shotgun (WGS) entry which is preliminary data.</text>
</comment>
<proteinExistence type="predicted"/>
<dbReference type="Pfam" id="PF23477">
    <property type="entry name" value="zf_Tbcl_2"/>
    <property type="match status" value="1"/>
</dbReference>
<feature type="compositionally biased region" description="Gly residues" evidence="1">
    <location>
        <begin position="38"/>
        <end position="49"/>
    </location>
</feature>
<feature type="compositionally biased region" description="Basic and acidic residues" evidence="1">
    <location>
        <begin position="24"/>
        <end position="37"/>
    </location>
</feature>
<organism evidence="3">
    <name type="scientific">bioreactor metagenome</name>
    <dbReference type="NCBI Taxonomy" id="1076179"/>
    <lineage>
        <taxon>unclassified sequences</taxon>
        <taxon>metagenomes</taxon>
        <taxon>ecological metagenomes</taxon>
    </lineage>
</organism>
<evidence type="ECO:0000313" key="3">
    <source>
        <dbReference type="EMBL" id="MPN21291.1"/>
    </source>
</evidence>
<evidence type="ECO:0000256" key="1">
    <source>
        <dbReference type="SAM" id="MobiDB-lite"/>
    </source>
</evidence>
<feature type="region of interest" description="Disordered" evidence="1">
    <location>
        <begin position="1"/>
        <end position="56"/>
    </location>
</feature>